<feature type="compositionally biased region" description="Low complexity" evidence="7">
    <location>
        <begin position="677"/>
        <end position="694"/>
    </location>
</feature>
<evidence type="ECO:0000256" key="6">
    <source>
        <dbReference type="ARBA" id="ARBA00044805"/>
    </source>
</evidence>
<comment type="caution">
    <text evidence="9">The sequence shown here is derived from an EMBL/GenBank/DDBJ whole genome shotgun (WGS) entry which is preliminary data.</text>
</comment>
<feature type="compositionally biased region" description="Basic and acidic residues" evidence="7">
    <location>
        <begin position="542"/>
        <end position="552"/>
    </location>
</feature>
<dbReference type="PANTHER" id="PTHR13255">
    <property type="entry name" value="ATAXIN-10"/>
    <property type="match status" value="1"/>
</dbReference>
<protein>
    <recommendedName>
        <fullName evidence="5">Ataxin-10 homolog</fullName>
    </recommendedName>
    <alternativeName>
        <fullName evidence="6">Copper transport protein 86</fullName>
    </alternativeName>
</protein>
<dbReference type="GO" id="GO:0051301">
    <property type="term" value="P:cell division"/>
    <property type="evidence" value="ECO:0007669"/>
    <property type="project" value="UniProtKB-KW"/>
</dbReference>
<name>A0A9P8I3F1_9PEZI</name>
<dbReference type="Pfam" id="PF09759">
    <property type="entry name" value="Atx10homo_assoc"/>
    <property type="match status" value="1"/>
</dbReference>
<accession>A0A9P8I3F1</accession>
<comment type="similarity">
    <text evidence="1">Belongs to the ataxin-10 family.</text>
</comment>
<keyword evidence="10" id="KW-1185">Reference proteome</keyword>
<organism evidence="9 10">
    <name type="scientific">Glutinoglossum americanum</name>
    <dbReference type="NCBI Taxonomy" id="1670608"/>
    <lineage>
        <taxon>Eukaryota</taxon>
        <taxon>Fungi</taxon>
        <taxon>Dikarya</taxon>
        <taxon>Ascomycota</taxon>
        <taxon>Pezizomycotina</taxon>
        <taxon>Geoglossomycetes</taxon>
        <taxon>Geoglossales</taxon>
        <taxon>Geoglossaceae</taxon>
        <taxon>Glutinoglossum</taxon>
    </lineage>
</organism>
<comment type="function">
    <text evidence="4">May play a role in the regulation of cytokinesis.</text>
</comment>
<dbReference type="InterPro" id="IPR051374">
    <property type="entry name" value="Ataxin-10/CTR86_families"/>
</dbReference>
<evidence type="ECO:0000256" key="7">
    <source>
        <dbReference type="SAM" id="MobiDB-lite"/>
    </source>
</evidence>
<feature type="region of interest" description="Disordered" evidence="7">
    <location>
        <begin position="675"/>
        <end position="702"/>
    </location>
</feature>
<dbReference type="GO" id="GO:0005829">
    <property type="term" value="C:cytosol"/>
    <property type="evidence" value="ECO:0007669"/>
    <property type="project" value="TreeGrafter"/>
</dbReference>
<keyword evidence="2" id="KW-0132">Cell division</keyword>
<dbReference type="InterPro" id="IPR019156">
    <property type="entry name" value="Ataxin-10_domain"/>
</dbReference>
<reference evidence="9" key="1">
    <citation type="submission" date="2021-03" db="EMBL/GenBank/DDBJ databases">
        <title>Comparative genomics and phylogenomic investigation of the class Geoglossomycetes provide insights into ecological specialization and systematics.</title>
        <authorList>
            <person name="Melie T."/>
            <person name="Pirro S."/>
            <person name="Miller A.N."/>
            <person name="Quandt A."/>
        </authorList>
    </citation>
    <scope>NUCLEOTIDE SEQUENCE</scope>
    <source>
        <strain evidence="9">GBOQ0MN5Z8</strain>
    </source>
</reference>
<feature type="compositionally biased region" description="Acidic residues" evidence="7">
    <location>
        <begin position="520"/>
        <end position="541"/>
    </location>
</feature>
<evidence type="ECO:0000313" key="10">
    <source>
        <dbReference type="Proteomes" id="UP000698800"/>
    </source>
</evidence>
<feature type="domain" description="Ataxin-10" evidence="8">
    <location>
        <begin position="868"/>
        <end position="956"/>
    </location>
</feature>
<dbReference type="EMBL" id="JAGHQL010000008">
    <property type="protein sequence ID" value="KAH0545236.1"/>
    <property type="molecule type" value="Genomic_DNA"/>
</dbReference>
<evidence type="ECO:0000259" key="8">
    <source>
        <dbReference type="Pfam" id="PF09759"/>
    </source>
</evidence>
<evidence type="ECO:0000256" key="5">
    <source>
        <dbReference type="ARBA" id="ARBA00044801"/>
    </source>
</evidence>
<dbReference type="PANTHER" id="PTHR13255:SF0">
    <property type="entry name" value="ATAXIN-10"/>
    <property type="match status" value="1"/>
</dbReference>
<dbReference type="InterPro" id="IPR016024">
    <property type="entry name" value="ARM-type_fold"/>
</dbReference>
<keyword evidence="3" id="KW-0131">Cell cycle</keyword>
<gene>
    <name evidence="9" type="ORF">FGG08_000690</name>
</gene>
<dbReference type="AlphaFoldDB" id="A0A9P8I3F1"/>
<dbReference type="SUPFAM" id="SSF48371">
    <property type="entry name" value="ARM repeat"/>
    <property type="match status" value="1"/>
</dbReference>
<evidence type="ECO:0000256" key="1">
    <source>
        <dbReference type="ARBA" id="ARBA00008384"/>
    </source>
</evidence>
<evidence type="ECO:0000256" key="2">
    <source>
        <dbReference type="ARBA" id="ARBA00022618"/>
    </source>
</evidence>
<feature type="compositionally biased region" description="Polar residues" evidence="7">
    <location>
        <begin position="404"/>
        <end position="429"/>
    </location>
</feature>
<proteinExistence type="inferred from homology"/>
<evidence type="ECO:0000256" key="3">
    <source>
        <dbReference type="ARBA" id="ARBA00023306"/>
    </source>
</evidence>
<evidence type="ECO:0000313" key="9">
    <source>
        <dbReference type="EMBL" id="KAH0545236.1"/>
    </source>
</evidence>
<feature type="region of interest" description="Disordered" evidence="7">
    <location>
        <begin position="507"/>
        <end position="552"/>
    </location>
</feature>
<feature type="region of interest" description="Disordered" evidence="7">
    <location>
        <begin position="389"/>
        <end position="466"/>
    </location>
</feature>
<dbReference type="OrthoDB" id="379794at2759"/>
<evidence type="ECO:0000256" key="4">
    <source>
        <dbReference type="ARBA" id="ARBA00044746"/>
    </source>
</evidence>
<sequence length="1226" mass="136008">MSGSHSSKRTTSRIRLEVFFPTVEQIFRDVPPKIRYPFTFTPTILPNDSLLLIVWHFDAEHQFTRECFEICRIAGVVRHSPISADLDSSDLQAAEKTTEGFGKYSYPFHFKSMEFLDLKNKNSPGVTPDNNKYVVLLRLICITWESYFPSPTLLEPYVYDNMDPRVTNLLKLTQTRPAARSALGFNPKIWQRLSNVFREGIISLMQSSFPQTNPISPTANGTSSALISANFASLIKNIDRLNDLCTIARNMLATNELAQDLAAMAKFEKQIMMLIDTCVRVTARGYDGPIDGGDRQSQERWQKVVAAYKKLLITCLQFLHNFIMHNENRKLGLWMDLFNLSTSSDPLFVQNDMGNLRRRTLENGGLHNCVADREREKLKREIEAAVNKLPNISSSKEDLPPSATADSGTKTEAISQGGKQSLIDATSMGQDRRTRPGDNTANKVPNTAKVPEIDNTVENTEKLPTVEDMEIHPASEAASNLENAKQCLMESIRDNSQMHIGEEREADGAFGSKDGAGPDEIFDSNVEDGEDDEDEDDEEREEGYRGPGDQERGLLTDIPLVLAPTEIEALPMILQAGIVPQFGDKTMQNARCNILLAQESGRNLLRELLIFVAAWDLPDEEIYFRLMQQIMQAILENGLMPLAYTTFGEIKDIISPAQAVMLKILTQIFRAKHSSQETDSSTSSSNNTSTGPNANPAPPSSNRFDTTIIKFIFSVFRQTVIPQTCALIFLQGQIRGGQATPEDFPLNLWDMERVYEGVYQFLEFFAVLAEDPAWKKLLVKWEIVHELIALLKELESGIPRASLSKSGQRGVIPSANPPASAQQSIVERPYDSANENSATAEAHGGEEDDGHGMLGVENPEDFEWRNLKKLVVLVLSSLVWKSPEVQNQVRENGGVEAVLGCYIREHAIMCLRFLLEANADNQQIVRELEARQVVPSEVLDKRAYETFIDVNGRVGLRRKGSAPMVKAAFYRWEYVSSTPFLWEYRDGTVAEIKEKSGKGQLEREKIVPPESLPCMYTSPPSTITSDRKTIQVAHQIIRQRPVLLVNPQTAPHRLCQLAGIHSGVQLKWFSGLREPAPYGLPDASRRVRDRAIIEVAHRMYDRSSRPDFSAAAVVGDLGGLPARGPDDVALVWEVPHAHAGCEAEVSEHDVWVGFGVGAAAPARPEEDVVGFDVPVQDGAPAAAWPGGLGSVVYAKMEVGEGAGQGVEGVPDELFGDVQATLSVSLS</sequence>
<dbReference type="Proteomes" id="UP000698800">
    <property type="component" value="Unassembled WGS sequence"/>
</dbReference>
<feature type="region of interest" description="Disordered" evidence="7">
    <location>
        <begin position="804"/>
        <end position="824"/>
    </location>
</feature>